<dbReference type="OrthoDB" id="447314at2759"/>
<reference evidence="4 5" key="1">
    <citation type="journal article" date="2018" name="IMA Fungus">
        <title>IMA Genome-F 10: Nine draft genome sequences of Claviceps purpurea s.lat., including C. arundinis, C. humidiphila, and C. cf. spartinae, pseudomolecules for the pitch canker pathogen Fusarium circinatum, draft genome of Davidsoniella eucalypti, Grosmannia galeiformis, Quambalaria eucalypti, and Teratosphaeria destructans.</title>
        <authorList>
            <person name="Wingfield B.D."/>
            <person name="Liu M."/>
            <person name="Nguyen H.D."/>
            <person name="Lane F.A."/>
            <person name="Morgan S.W."/>
            <person name="De Vos L."/>
            <person name="Wilken P.M."/>
            <person name="Duong T.A."/>
            <person name="Aylward J."/>
            <person name="Coetzee M.P."/>
            <person name="Dadej K."/>
            <person name="De Beer Z.W."/>
            <person name="Findlay W."/>
            <person name="Havenga M."/>
            <person name="Kolarik M."/>
            <person name="Menzies J.G."/>
            <person name="Naidoo K."/>
            <person name="Pochopski O."/>
            <person name="Shoukouhi P."/>
            <person name="Santana Q.C."/>
            <person name="Seifert K.A."/>
            <person name="Soal N."/>
            <person name="Steenkamp E.T."/>
            <person name="Tatham C.T."/>
            <person name="van der Nest M.A."/>
            <person name="Wingfield M.J."/>
        </authorList>
    </citation>
    <scope>NUCLEOTIDE SEQUENCE [LARGE SCALE GENOMIC DNA]</scope>
    <source>
        <strain evidence="4">CMW44962</strain>
    </source>
</reference>
<evidence type="ECO:0000313" key="4">
    <source>
        <dbReference type="EMBL" id="KAH9842225.1"/>
    </source>
</evidence>
<evidence type="ECO:0000256" key="1">
    <source>
        <dbReference type="ARBA" id="ARBA00008325"/>
    </source>
</evidence>
<dbReference type="InterPro" id="IPR018559">
    <property type="entry name" value="DUF2015"/>
</dbReference>
<dbReference type="Proteomes" id="UP001138500">
    <property type="component" value="Unassembled WGS sequence"/>
</dbReference>
<protein>
    <submittedName>
        <fullName evidence="4">Protein</fullName>
    </submittedName>
</protein>
<name>A0A9W7W5J4_9PEZI</name>
<feature type="chain" id="PRO_5040898518" evidence="3">
    <location>
        <begin position="17"/>
        <end position="167"/>
    </location>
</feature>
<comment type="caution">
    <text evidence="4">The sequence shown here is derived from an EMBL/GenBank/DDBJ whole genome shotgun (WGS) entry which is preliminary data.</text>
</comment>
<reference evidence="4 5" key="2">
    <citation type="journal article" date="2021" name="Curr. Genet.">
        <title>Genetic response to nitrogen starvation in the aggressive Eucalyptus foliar pathogen Teratosphaeria destructans.</title>
        <authorList>
            <person name="Havenga M."/>
            <person name="Wingfield B.D."/>
            <person name="Wingfield M.J."/>
            <person name="Dreyer L.L."/>
            <person name="Roets F."/>
            <person name="Aylward J."/>
        </authorList>
    </citation>
    <scope>NUCLEOTIDE SEQUENCE [LARGE SCALE GENOMIC DNA]</scope>
    <source>
        <strain evidence="4">CMW44962</strain>
    </source>
</reference>
<feature type="signal peptide" evidence="3">
    <location>
        <begin position="1"/>
        <end position="16"/>
    </location>
</feature>
<keyword evidence="2 3" id="KW-0732">Signal</keyword>
<accession>A0A9W7W5J4</accession>
<dbReference type="AlphaFoldDB" id="A0A9W7W5J4"/>
<evidence type="ECO:0000256" key="2">
    <source>
        <dbReference type="ARBA" id="ARBA00022729"/>
    </source>
</evidence>
<dbReference type="PANTHER" id="PTHR28023:SF1">
    <property type="entry name" value="UPF0357 PROTEIN YCL012C"/>
    <property type="match status" value="1"/>
</dbReference>
<evidence type="ECO:0000256" key="3">
    <source>
        <dbReference type="SAM" id="SignalP"/>
    </source>
</evidence>
<comment type="similarity">
    <text evidence="1">Belongs to the UPF0357 family.</text>
</comment>
<keyword evidence="5" id="KW-1185">Reference proteome</keyword>
<dbReference type="Pfam" id="PF09435">
    <property type="entry name" value="DUF2015"/>
    <property type="match status" value="1"/>
</dbReference>
<dbReference type="EMBL" id="RIBY02000446">
    <property type="protein sequence ID" value="KAH9842225.1"/>
    <property type="molecule type" value="Genomic_DNA"/>
</dbReference>
<sequence>MAYLFYTILFLSLVAATGELPCCPLFCILLIVNIVLYLTREQWKPFAPPIPYITAPGTIPEPLYDISDRIRSYIDSFRYVRVPQSANFAEDAEVGLHSSNFDLSGNIEAEDSRRGLDESAKQEVYRIMKLRKVTFDEARRIYMEQRFRKEGVGADGRPLDKKAVMFS</sequence>
<evidence type="ECO:0000313" key="5">
    <source>
        <dbReference type="Proteomes" id="UP001138500"/>
    </source>
</evidence>
<dbReference type="PANTHER" id="PTHR28023">
    <property type="entry name" value="UPF0357 PROTEIN YCL012C"/>
    <property type="match status" value="1"/>
</dbReference>
<proteinExistence type="inferred from homology"/>
<gene>
    <name evidence="4" type="ORF">Tdes44962_MAKER01603</name>
</gene>
<organism evidence="4 5">
    <name type="scientific">Teratosphaeria destructans</name>
    <dbReference type="NCBI Taxonomy" id="418781"/>
    <lineage>
        <taxon>Eukaryota</taxon>
        <taxon>Fungi</taxon>
        <taxon>Dikarya</taxon>
        <taxon>Ascomycota</taxon>
        <taxon>Pezizomycotina</taxon>
        <taxon>Dothideomycetes</taxon>
        <taxon>Dothideomycetidae</taxon>
        <taxon>Mycosphaerellales</taxon>
        <taxon>Teratosphaeriaceae</taxon>
        <taxon>Teratosphaeria</taxon>
    </lineage>
</organism>